<proteinExistence type="predicted"/>
<evidence type="ECO:0000313" key="2">
    <source>
        <dbReference type="Proteomes" id="UP001374893"/>
    </source>
</evidence>
<dbReference type="RefSeq" id="WP_338686529.1">
    <property type="nucleotide sequence ID" value="NZ_AP024702.1"/>
</dbReference>
<dbReference type="InterPro" id="IPR021352">
    <property type="entry name" value="DUF2971"/>
</dbReference>
<dbReference type="Proteomes" id="UP001374893">
    <property type="component" value="Chromosome"/>
</dbReference>
<keyword evidence="2" id="KW-1185">Reference proteome</keyword>
<name>A0ABM7RJP7_9BACT</name>
<dbReference type="EMBL" id="AP024702">
    <property type="protein sequence ID" value="BCX49779.1"/>
    <property type="molecule type" value="Genomic_DNA"/>
</dbReference>
<gene>
    <name evidence="1" type="ORF">HAHE_36870</name>
</gene>
<protein>
    <submittedName>
        <fullName evidence="1">TPR domain-containing protein</fullName>
    </submittedName>
</protein>
<dbReference type="Pfam" id="PF11185">
    <property type="entry name" value="DUF2971"/>
    <property type="match status" value="1"/>
</dbReference>
<evidence type="ECO:0000313" key="1">
    <source>
        <dbReference type="EMBL" id="BCX49779.1"/>
    </source>
</evidence>
<reference evidence="1 2" key="1">
    <citation type="submission" date="2021-06" db="EMBL/GenBank/DDBJ databases">
        <title>Complete genome of Haloferula helveola possessing various polysaccharide degrading enzymes.</title>
        <authorList>
            <person name="Takami H."/>
            <person name="Huang C."/>
            <person name="Hamasaki K."/>
        </authorList>
    </citation>
    <scope>NUCLEOTIDE SEQUENCE [LARGE SCALE GENOMIC DNA]</scope>
    <source>
        <strain evidence="1 2">CN-1</strain>
    </source>
</reference>
<organism evidence="1 2">
    <name type="scientific">Haloferula helveola</name>
    <dbReference type="NCBI Taxonomy" id="490095"/>
    <lineage>
        <taxon>Bacteria</taxon>
        <taxon>Pseudomonadati</taxon>
        <taxon>Verrucomicrobiota</taxon>
        <taxon>Verrucomicrobiia</taxon>
        <taxon>Verrucomicrobiales</taxon>
        <taxon>Verrucomicrobiaceae</taxon>
        <taxon>Haloferula</taxon>
    </lineage>
</organism>
<sequence length="283" mass="32979">MDEVKKFYKYRSLRNADGSVNEFTAAILQKTEIWFAAPKDFNDPFDCNLRLHVNDSTDEEWVSYLSRMEEAYPEFKEPLQVAKSKRLWRQGDQFCNIGLKTWDETYNRSSVFCLSKKPNSIPMFSYYADNHKGVAIEFEFSDMGVPCGIPYQEALLRDPRTSTGVVFKDVKYSRGFPELNYLRLYDKTESHELVNSIIFTKHHEWAHEDEYRIFRKGVPPSIVSINKSLVTRVIFGCRSTEPDVDLVKGWLVGWPTDVVLARATECRDRFELEVVDFDCVKAN</sequence>
<accession>A0ABM7RJP7</accession>